<keyword evidence="1" id="KW-0812">Transmembrane</keyword>
<dbReference type="Pfam" id="PF19545">
    <property type="entry name" value="DUF6069"/>
    <property type="match status" value="1"/>
</dbReference>
<dbReference type="AlphaFoldDB" id="A0A850C9T3"/>
<protein>
    <submittedName>
        <fullName evidence="2">Uncharacterized protein</fullName>
    </submittedName>
</protein>
<feature type="transmembrane region" description="Helical" evidence="1">
    <location>
        <begin position="78"/>
        <end position="96"/>
    </location>
</feature>
<dbReference type="EMBL" id="JABFXE010000468">
    <property type="protein sequence ID" value="NUQ89057.1"/>
    <property type="molecule type" value="Genomic_DNA"/>
</dbReference>
<sequence length="123" mass="12250">MNRNARRLLVVIAAAAAALLVWAVAAPLAGVDLTVPQGDTDLTVGPVLVIAAALAAGLAGWGLLALLERATARGTRIWTIVALVFLALSLLGPLGAASGAAVASLLCMHLAVGAVVITGLARR</sequence>
<keyword evidence="1" id="KW-0472">Membrane</keyword>
<evidence type="ECO:0000256" key="1">
    <source>
        <dbReference type="SAM" id="Phobius"/>
    </source>
</evidence>
<gene>
    <name evidence="2" type="ORF">HOQ43_11415</name>
</gene>
<accession>A0A850C9T3</accession>
<comment type="caution">
    <text evidence="2">The sequence shown here is derived from an EMBL/GenBank/DDBJ whole genome shotgun (WGS) entry which is preliminary data.</text>
</comment>
<organism evidence="2 3">
    <name type="scientific">Glycomyces artemisiae</name>
    <dbReference type="NCBI Taxonomy" id="1076443"/>
    <lineage>
        <taxon>Bacteria</taxon>
        <taxon>Bacillati</taxon>
        <taxon>Actinomycetota</taxon>
        <taxon>Actinomycetes</taxon>
        <taxon>Glycomycetales</taxon>
        <taxon>Glycomycetaceae</taxon>
        <taxon>Glycomyces</taxon>
    </lineage>
</organism>
<dbReference type="InterPro" id="IPR045713">
    <property type="entry name" value="DUF6069"/>
</dbReference>
<proteinExistence type="predicted"/>
<evidence type="ECO:0000313" key="2">
    <source>
        <dbReference type="EMBL" id="NUQ89057.1"/>
    </source>
</evidence>
<feature type="transmembrane region" description="Helical" evidence="1">
    <location>
        <begin position="102"/>
        <end position="121"/>
    </location>
</feature>
<reference evidence="2 3" key="1">
    <citation type="submission" date="2020-05" db="EMBL/GenBank/DDBJ databases">
        <title>DNA-SIP metagenomic assembled genomes.</title>
        <authorList>
            <person name="Yu J."/>
        </authorList>
    </citation>
    <scope>NUCLEOTIDE SEQUENCE [LARGE SCALE GENOMIC DNA]</scope>
    <source>
        <strain evidence="2">Bin5.27</strain>
    </source>
</reference>
<name>A0A850C9T3_9ACTN</name>
<feature type="transmembrane region" description="Helical" evidence="1">
    <location>
        <begin position="47"/>
        <end position="66"/>
    </location>
</feature>
<dbReference type="Proteomes" id="UP000574690">
    <property type="component" value="Unassembled WGS sequence"/>
</dbReference>
<evidence type="ECO:0000313" key="3">
    <source>
        <dbReference type="Proteomes" id="UP000574690"/>
    </source>
</evidence>
<keyword evidence="1" id="KW-1133">Transmembrane helix</keyword>